<dbReference type="RefSeq" id="WP_090221082.1">
    <property type="nucleotide sequence ID" value="NZ_FMWG01000017.1"/>
</dbReference>
<dbReference type="OrthoDB" id="7595664at2"/>
<keyword evidence="2" id="KW-1185">Reference proteome</keyword>
<name>A0A1G5RJ91_9RHOB</name>
<evidence type="ECO:0000313" key="2">
    <source>
        <dbReference type="Proteomes" id="UP000198767"/>
    </source>
</evidence>
<reference evidence="1 2" key="1">
    <citation type="submission" date="2016-10" db="EMBL/GenBank/DDBJ databases">
        <authorList>
            <person name="de Groot N.N."/>
        </authorList>
    </citation>
    <scope>NUCLEOTIDE SEQUENCE [LARGE SCALE GENOMIC DNA]</scope>
    <source>
        <strain evidence="1 2">U95</strain>
    </source>
</reference>
<dbReference type="Proteomes" id="UP000198767">
    <property type="component" value="Unassembled WGS sequence"/>
</dbReference>
<organism evidence="1 2">
    <name type="scientific">Epibacterium ulvae</name>
    <dbReference type="NCBI Taxonomy" id="1156985"/>
    <lineage>
        <taxon>Bacteria</taxon>
        <taxon>Pseudomonadati</taxon>
        <taxon>Pseudomonadota</taxon>
        <taxon>Alphaproteobacteria</taxon>
        <taxon>Rhodobacterales</taxon>
        <taxon>Roseobacteraceae</taxon>
        <taxon>Epibacterium</taxon>
    </lineage>
</organism>
<evidence type="ECO:0000313" key="1">
    <source>
        <dbReference type="EMBL" id="SCZ73441.1"/>
    </source>
</evidence>
<proteinExistence type="predicted"/>
<dbReference type="STRING" id="1156985.SAMN04488118_11725"/>
<dbReference type="EMBL" id="FMWG01000017">
    <property type="protein sequence ID" value="SCZ73441.1"/>
    <property type="molecule type" value="Genomic_DNA"/>
</dbReference>
<dbReference type="AlphaFoldDB" id="A0A1G5RJ91"/>
<gene>
    <name evidence="1" type="ORF">SAMN04488118_11725</name>
</gene>
<protein>
    <submittedName>
        <fullName evidence="1">Uncharacterized protein</fullName>
    </submittedName>
</protein>
<accession>A0A1G5RJ91</accession>
<sequence length="104" mass="12010">MKPSVKHLEGRHLTATDKRIILECIEFLRGKDNYEIMLGRKGSPKRYCLCTDPEIPNRYAVAIEESYRTDSGRRDTRTSSHVVEVRGVDPLPHIQLADQQLELF</sequence>